<dbReference type="InterPro" id="IPR043824">
    <property type="entry name" value="DUF5801"/>
</dbReference>
<dbReference type="InterPro" id="IPR025193">
    <property type="entry name" value="DUF4114"/>
</dbReference>
<feature type="compositionally biased region" description="Polar residues" evidence="1">
    <location>
        <begin position="370"/>
        <end position="398"/>
    </location>
</feature>
<sequence>MSQIATVVAVSGTAFAVDANGNRRALKAGDILQKGEVVQTPVDSRVELLMDDGKLLAVAPERSIKLDESVTQTAERPTAQDASVAQGTIDTVIQALQRGGDLNEQLEATAAGLGGGGGEGEGSSFVQLLRIFEGVDPLAYLYSFTPQSAPDIDVNPLAVLALGTPPAPAPAPIAPPPAPLPPAPPPAPNPPVPAPPPPAPPPPGLPPVSPPPPPPDPVRVSLSITLEEESVPSGRESRSVNGVIGNDEDESLYSYQQGTFDLGGGSIFSISVPGFAPVPVTTVGVTIYFNAQGEPIPQGDPTPPAVLLVITSSGSYTLTVVGPLQHAPGGGENFLALPTVTINGVTGEGGAFTAEVGMSVQDDIPVIDSSTEGIPTLMTSDRGVNQASNTGSEGTENDPQGPDADTDSNTFNGTAFVVSFGADGPKLRPGSGGDEGQSDKTPDGYAFSFQIGNGGATGLYATGTNTEIVLSATGNPGEVVGRDGSGNVVLTLQMDPQTGAVVMTQTGAIRHTAPDDEDGGLDELQALGKGVLSVVLAATDNDDDTVMAELDLGGRLLFGDDEPVYRHGDDEEEWSEEGDGTQYLRPGLEPSLALEAEEESVRVDGHKIGNDENDLPLTSTANGGLTQINGAIDWGADGFGQLTGVRVGSGEGASVVPVGQTVWFGADGSVMPAGPGGARPDGAAASLLVEASGNYTLTVLTTMNHAAGGEVVQGEDWLNLETVRLIGEDADGDSITVALETRVQDDVPLHVKVLGVPVPLVALLEEESASDGDGGVIGNNESLDWLGLLPLGSLNASTGHESMTGVVRWGADQFGGVEAVRVAGQEYAVGSAVATVYLDRNGQPIAEGDTSTPRSVMLEINGESGGYRLTVVGPLDHEAGGGENLMLLPTVTFVGVDGDGDQIGVNLYAKIQDDVPEHDKVDGKVVKLSALVEEESVPVSGGGTLGNNETESPDLSYVKSDSTGFQGAVEWGADQFGGLTSVKVKNGIFENSYSPSGGVVTVFFDQNGKALAAGATSGAAVLTVNADTGAYQFEVLSALKHSSQGEDLLTLPKITLWGQDGDGDAIGVELGVSVKDDTPVITTVDPDPVPGITVQLVGSDAGYNNTWGYYIKNGSGEPTAGMVVWDNVKNQPVTSVTLPPGVLPGQVGFFMIPNGDSLNGSLGNSIPVSFSKDGSGQWVANVGGSPLSGQGAPALFDNSALNLDGLSHVNTVAVGSVTGNQNWEDIYGGGDRDYNDVMLNVSMPLLVDDSFLNVDAESDLGSTRFSVSYGADGAAALNGKVFGLVLNGGEGSPSGFRDTALYSNGQPSDVLLKNGPGGSVIGFVMVDGVEKTVFKLSVDAATGEVTFDQQRTVVHSTPGDSNEVQSALADKIGLKLTAIDGDGDQVHASIDVGRMLFIADDGPVALDDTDGAQWVVDRLVATGNVLTGAGTTSGPAGKDQYEGMQDGAKAEVVQVRAGAEGAVWTPGTAVTSGGSATVAGQYGSLTMESDGDYAYTGHQTTIQLGDGAGVPAGMDAFDYGKPYTTSLGEQLITNPDSTQTGGAVVTSQGNGVGVDDPSEPVPGDVGASTPEQVGYSPSQGTEALSVDLGKMAVRAVVDISNLYQDESGQVGNNGETGRWEAFDAAGNKVGEGMIGGTLFANTNVHQGQVEIEVLGADGNPIAFQNVVFTGVDYLAGDKGSDSSDYFVKAVSFEEYVETGSKDQFSYQMKDGDGDTDSATLTIDAGHQLSTQGLGMVYEDGLATGNVDSSPHTTDTTGTLGMGGASYTLGVPVQKVTSAGDEVRWTVSGDGKTLTGEAGAGADIRTVAVATIDDSGQYKLELKGQVDHAYTESGEENLYLQLVANKTEGGETEVQGFNVKIQDDAPVYVGGTQDTLVANSGVGEVVADLGARVGADVVGADVNMAATTTASVGGSSLRYVSLSYMQGGSVQSTVMTVDGNKVYYQANSDGTIKAVYNDCGEIKTAFTVEGVVNADGTTSYVTNMVAVADKVQVGTTEVPGGTTTVDKTVTFGNSTQDKVYKPDNYMQTSAGGVADSARYVDSATGIYMQISAEKDKTIVNEVERQWDGDWKVKKDDTTFGPSTSDEEVNWSSTGGGNGGGGFGVGDNYIGNKSSVGEEEDSQSDAIKEGDGAGERLVIEFFKPDGTRLNVTSAGFELDHLGKKETAIVTAATTTTPVGASMDIQGTTSGNNTNSGNANVETPVGVDPSGSATFNTVQFAAKDGTEYRVTDAMTLTYTETVINPPVIEPVYADQMWIDFQAVVVDGDGDQLAEPIDVKVVIDTDNTLDGDKVDLSDPAKGGLAIQGGDASETIVGGDGDDTIDGQKGSDTITGGDGDDTIEINLADSAPGGSDKDVVTDLAEGDKIEVADLLADDGGDLLASLAPAADAEGDTTIAIDSNGSAGGGASQTVVVEDTTPAALAVDLALGAPSVATIEVKPSDD</sequence>
<feature type="domain" description="DUF5801" evidence="3">
    <location>
        <begin position="1245"/>
        <end position="1393"/>
    </location>
</feature>
<proteinExistence type="predicted"/>
<evidence type="ECO:0000259" key="3">
    <source>
        <dbReference type="Pfam" id="PF19116"/>
    </source>
</evidence>
<dbReference type="Pfam" id="PF00353">
    <property type="entry name" value="HemolysinCabind"/>
    <property type="match status" value="1"/>
</dbReference>
<dbReference type="Pfam" id="PF19116">
    <property type="entry name" value="DUF5801"/>
    <property type="match status" value="2"/>
</dbReference>
<dbReference type="Pfam" id="PF13448">
    <property type="entry name" value="DUF4114"/>
    <property type="match status" value="1"/>
</dbReference>
<dbReference type="NCBIfam" id="NF033682">
    <property type="entry name" value="retention_LapA"/>
    <property type="match status" value="1"/>
</dbReference>
<feature type="region of interest" description="Disordered" evidence="1">
    <location>
        <begin position="370"/>
        <end position="443"/>
    </location>
</feature>
<feature type="compositionally biased region" description="Gly residues" evidence="1">
    <location>
        <begin position="2092"/>
        <end position="2103"/>
    </location>
</feature>
<feature type="compositionally biased region" description="Polar residues" evidence="1">
    <location>
        <begin position="1569"/>
        <end position="1578"/>
    </location>
</feature>
<feature type="region of interest" description="Disordered" evidence="1">
    <location>
        <begin position="1531"/>
        <end position="1578"/>
    </location>
</feature>
<organism evidence="4 5">
    <name type="scientific">Acidovorax benzenivorans</name>
    <dbReference type="NCBI Taxonomy" id="2987520"/>
    <lineage>
        <taxon>Bacteria</taxon>
        <taxon>Pseudomonadati</taxon>
        <taxon>Pseudomonadota</taxon>
        <taxon>Betaproteobacteria</taxon>
        <taxon>Burkholderiales</taxon>
        <taxon>Comamonadaceae</taxon>
        <taxon>Acidovorax</taxon>
    </lineage>
</organism>
<evidence type="ECO:0000313" key="4">
    <source>
        <dbReference type="EMBL" id="MDD2180580.1"/>
    </source>
</evidence>
<feature type="domain" description="DUF5801" evidence="3">
    <location>
        <begin position="413"/>
        <end position="553"/>
    </location>
</feature>
<evidence type="ECO:0000313" key="5">
    <source>
        <dbReference type="Proteomes" id="UP001148932"/>
    </source>
</evidence>
<feature type="compositionally biased region" description="Pro residues" evidence="1">
    <location>
        <begin position="171"/>
        <end position="217"/>
    </location>
</feature>
<gene>
    <name evidence="4" type="ORF">OIN59_24355</name>
</gene>
<dbReference type="PROSITE" id="PS00330">
    <property type="entry name" value="HEMOLYSIN_CALCIUM"/>
    <property type="match status" value="1"/>
</dbReference>
<dbReference type="EMBL" id="JAPCKI010000025">
    <property type="protein sequence ID" value="MDD2180580.1"/>
    <property type="molecule type" value="Genomic_DNA"/>
</dbReference>
<comment type="caution">
    <text evidence="4">The sequence shown here is derived from an EMBL/GenBank/DDBJ whole genome shotgun (WGS) entry which is preliminary data.</text>
</comment>
<feature type="domain" description="DUF4114" evidence="2">
    <location>
        <begin position="1147"/>
        <end position="1243"/>
    </location>
</feature>
<keyword evidence="5" id="KW-1185">Reference proteome</keyword>
<accession>A0ABT5S4I3</accession>
<dbReference type="InterPro" id="IPR011049">
    <property type="entry name" value="Serralysin-like_metalloprot_C"/>
</dbReference>
<evidence type="ECO:0000256" key="1">
    <source>
        <dbReference type="SAM" id="MobiDB-lite"/>
    </source>
</evidence>
<feature type="compositionally biased region" description="Polar residues" evidence="1">
    <location>
        <begin position="1531"/>
        <end position="1549"/>
    </location>
</feature>
<dbReference type="InterPro" id="IPR018511">
    <property type="entry name" value="Hemolysin-typ_Ca-bd_CS"/>
</dbReference>
<dbReference type="RefSeq" id="WP_274114664.1">
    <property type="nucleotide sequence ID" value="NZ_JAPCKI010000025.1"/>
</dbReference>
<dbReference type="Proteomes" id="UP001148932">
    <property type="component" value="Unassembled WGS sequence"/>
</dbReference>
<name>A0ABT5S4I3_9BURK</name>
<reference evidence="4" key="1">
    <citation type="submission" date="2022-10" db="EMBL/GenBank/DDBJ databases">
        <title>Description of microaerobic benzene degrading bacteria.</title>
        <authorList>
            <person name="Bedics A."/>
            <person name="Tancsics A."/>
            <person name="Banerjee S."/>
        </authorList>
    </citation>
    <scope>NUCLEOTIDE SEQUENCE</scope>
    <source>
        <strain evidence="4">D2M1</strain>
    </source>
</reference>
<protein>
    <submittedName>
        <fullName evidence="4">Retention module-containing protein</fullName>
    </submittedName>
</protein>
<evidence type="ECO:0000259" key="2">
    <source>
        <dbReference type="Pfam" id="PF13448"/>
    </source>
</evidence>
<dbReference type="InterPro" id="IPR001343">
    <property type="entry name" value="Hemolysn_Ca-bd"/>
</dbReference>
<dbReference type="SUPFAM" id="SSF51120">
    <property type="entry name" value="beta-Roll"/>
    <property type="match status" value="1"/>
</dbReference>
<dbReference type="InterPro" id="IPR047777">
    <property type="entry name" value="LapA-like_RM"/>
</dbReference>
<feature type="region of interest" description="Disordered" evidence="1">
    <location>
        <begin position="2072"/>
        <end position="2128"/>
    </location>
</feature>
<feature type="region of interest" description="Disordered" evidence="1">
    <location>
        <begin position="171"/>
        <end position="220"/>
    </location>
</feature>